<proteinExistence type="predicted"/>
<organism evidence="2 3">
    <name type="scientific">Hydrobacter penzbergensis</name>
    <dbReference type="NCBI Taxonomy" id="1235997"/>
    <lineage>
        <taxon>Bacteria</taxon>
        <taxon>Pseudomonadati</taxon>
        <taxon>Bacteroidota</taxon>
        <taxon>Chitinophagia</taxon>
        <taxon>Chitinophagales</taxon>
        <taxon>Chitinophagaceae</taxon>
        <taxon>Hydrobacter</taxon>
    </lineage>
</organism>
<feature type="chain" id="PRO_5036442398" description="TerB family tellurite resistance protein" evidence="1">
    <location>
        <begin position="20"/>
        <end position="214"/>
    </location>
</feature>
<accession>A0A8X8ICX6</accession>
<evidence type="ECO:0008006" key="4">
    <source>
        <dbReference type="Google" id="ProtNLM"/>
    </source>
</evidence>
<comment type="caution">
    <text evidence="2">The sequence shown here is derived from an EMBL/GenBank/DDBJ whole genome shotgun (WGS) entry which is preliminary data.</text>
</comment>
<protein>
    <recommendedName>
        <fullName evidence="4">TerB family tellurite resistance protein</fullName>
    </recommendedName>
</protein>
<dbReference type="Proteomes" id="UP000198711">
    <property type="component" value="Unassembled WGS sequence"/>
</dbReference>
<evidence type="ECO:0000313" key="2">
    <source>
        <dbReference type="EMBL" id="SDW13815.1"/>
    </source>
</evidence>
<gene>
    <name evidence="2" type="ORF">SAMN05444410_101322</name>
</gene>
<reference evidence="2 3" key="1">
    <citation type="submission" date="2016-10" db="EMBL/GenBank/DDBJ databases">
        <authorList>
            <person name="Varghese N."/>
            <person name="Submissions S."/>
        </authorList>
    </citation>
    <scope>NUCLEOTIDE SEQUENCE [LARGE SCALE GENOMIC DNA]</scope>
    <source>
        <strain evidence="2 3">DSM 25353</strain>
    </source>
</reference>
<keyword evidence="3" id="KW-1185">Reference proteome</keyword>
<feature type="signal peptide" evidence="1">
    <location>
        <begin position="1"/>
        <end position="19"/>
    </location>
</feature>
<dbReference type="AlphaFoldDB" id="A0A8X8ICX6"/>
<keyword evidence="1" id="KW-0732">Signal</keyword>
<sequence>MKRLLILLLFAILSSGTKAQTFAEWFRQKATQKKYLLQQIAALQVYIGYVQKGYSIARQGLNTISDIKHGEFNLHKDYFNSLKTVNPKIKNYSKVADIVVLQVNIVKTYKEAVKQVRQSGSFNVDEISYVNGVFERLLDDCTKTIDALIAVTTSGELEMKDDERLKRIDALYSDMQDKYTFVQAFSNEAKLLAALRIREQSDIQTMRILNGIKN</sequence>
<evidence type="ECO:0000256" key="1">
    <source>
        <dbReference type="SAM" id="SignalP"/>
    </source>
</evidence>
<dbReference type="EMBL" id="FNNO01000001">
    <property type="protein sequence ID" value="SDW13815.1"/>
    <property type="molecule type" value="Genomic_DNA"/>
</dbReference>
<dbReference type="RefSeq" id="WP_092721473.1">
    <property type="nucleotide sequence ID" value="NZ_FNNO01000001.1"/>
</dbReference>
<evidence type="ECO:0000313" key="3">
    <source>
        <dbReference type="Proteomes" id="UP000198711"/>
    </source>
</evidence>
<name>A0A8X8ICX6_9BACT</name>